<evidence type="ECO:0000313" key="2">
    <source>
        <dbReference type="Proteomes" id="UP001243989"/>
    </source>
</evidence>
<evidence type="ECO:0000313" key="1">
    <source>
        <dbReference type="EMBL" id="KAK1624104.1"/>
    </source>
</evidence>
<dbReference type="GeneID" id="85476135"/>
<comment type="caution">
    <text evidence="1">The sequence shown here is derived from an EMBL/GenBank/DDBJ whole genome shotgun (WGS) entry which is preliminary data.</text>
</comment>
<keyword evidence="2" id="KW-1185">Reference proteome</keyword>
<protein>
    <submittedName>
        <fullName evidence="1">Uncharacterized protein</fullName>
    </submittedName>
</protein>
<proteinExistence type="predicted"/>
<name>A0AAJ0E9L5_9PEZI</name>
<accession>A0AAJ0E9L5</accession>
<dbReference type="RefSeq" id="XP_060440099.1">
    <property type="nucleotide sequence ID" value="XM_060591273.1"/>
</dbReference>
<reference evidence="1" key="1">
    <citation type="submission" date="2021-06" db="EMBL/GenBank/DDBJ databases">
        <title>Comparative genomics, transcriptomics and evolutionary studies reveal genomic signatures of adaptation to plant cell wall in hemibiotrophic fungi.</title>
        <authorList>
            <consortium name="DOE Joint Genome Institute"/>
            <person name="Baroncelli R."/>
            <person name="Diaz J.F."/>
            <person name="Benocci T."/>
            <person name="Peng M."/>
            <person name="Battaglia E."/>
            <person name="Haridas S."/>
            <person name="Andreopoulos W."/>
            <person name="Labutti K."/>
            <person name="Pangilinan J."/>
            <person name="Floch G.L."/>
            <person name="Makela M.R."/>
            <person name="Henrissat B."/>
            <person name="Grigoriev I.V."/>
            <person name="Crouch J.A."/>
            <person name="De Vries R.P."/>
            <person name="Sukno S.A."/>
            <person name="Thon M.R."/>
        </authorList>
    </citation>
    <scope>NUCLEOTIDE SEQUENCE</scope>
    <source>
        <strain evidence="1">CBS 102054</strain>
    </source>
</reference>
<dbReference type="EMBL" id="JAHMHQ010000025">
    <property type="protein sequence ID" value="KAK1624104.1"/>
    <property type="molecule type" value="Genomic_DNA"/>
</dbReference>
<dbReference type="AlphaFoldDB" id="A0AAJ0E9L5"/>
<sequence length="72" mass="7799">MQTLALFKMGNGSTHPKPRFLTLIVSAARLWRAGALGSGRVDASGMISVTRRLPVLEVVYVWLTTVVALMSV</sequence>
<organism evidence="1 2">
    <name type="scientific">Colletotrichum phormii</name>
    <dbReference type="NCBI Taxonomy" id="359342"/>
    <lineage>
        <taxon>Eukaryota</taxon>
        <taxon>Fungi</taxon>
        <taxon>Dikarya</taxon>
        <taxon>Ascomycota</taxon>
        <taxon>Pezizomycotina</taxon>
        <taxon>Sordariomycetes</taxon>
        <taxon>Hypocreomycetidae</taxon>
        <taxon>Glomerellales</taxon>
        <taxon>Glomerellaceae</taxon>
        <taxon>Colletotrichum</taxon>
        <taxon>Colletotrichum acutatum species complex</taxon>
    </lineage>
</organism>
<gene>
    <name evidence="1" type="ORF">BDP81DRAFT_437914</name>
</gene>
<dbReference type="Proteomes" id="UP001243989">
    <property type="component" value="Unassembled WGS sequence"/>
</dbReference>